<evidence type="ECO:0000256" key="3">
    <source>
        <dbReference type="ARBA" id="ARBA00009014"/>
    </source>
</evidence>
<name>A0A6N6M5X6_9FLAO</name>
<keyword evidence="6 11" id="KW-0548">Nucleotidyltransferase</keyword>
<comment type="similarity">
    <text evidence="3 11">Belongs to the NadD family.</text>
</comment>
<dbReference type="EMBL" id="WACR01000007">
    <property type="protein sequence ID" value="KAB1063763.1"/>
    <property type="molecule type" value="Genomic_DNA"/>
</dbReference>
<dbReference type="CDD" id="cd02165">
    <property type="entry name" value="NMNAT"/>
    <property type="match status" value="1"/>
</dbReference>
<feature type="domain" description="Cytidyltransferase-like" evidence="12">
    <location>
        <begin position="5"/>
        <end position="172"/>
    </location>
</feature>
<keyword evidence="4 11" id="KW-0662">Pyridine nucleotide biosynthesis</keyword>
<keyword evidence="8 11" id="KW-0067">ATP-binding</keyword>
<reference evidence="13 14" key="1">
    <citation type="submission" date="2019-09" db="EMBL/GenBank/DDBJ databases">
        <title>Genomes of Cryomorphaceae.</title>
        <authorList>
            <person name="Bowman J.P."/>
        </authorList>
    </citation>
    <scope>NUCLEOTIDE SEQUENCE [LARGE SCALE GENOMIC DNA]</scope>
    <source>
        <strain evidence="13 14">KCTC 52047</strain>
    </source>
</reference>
<proteinExistence type="inferred from homology"/>
<dbReference type="InterPro" id="IPR014729">
    <property type="entry name" value="Rossmann-like_a/b/a_fold"/>
</dbReference>
<evidence type="ECO:0000256" key="8">
    <source>
        <dbReference type="ARBA" id="ARBA00022840"/>
    </source>
</evidence>
<dbReference type="InterPro" id="IPR005248">
    <property type="entry name" value="NadD/NMNAT"/>
</dbReference>
<evidence type="ECO:0000256" key="4">
    <source>
        <dbReference type="ARBA" id="ARBA00022642"/>
    </source>
</evidence>
<comment type="function">
    <text evidence="1 11">Catalyzes the reversible adenylation of nicotinate mononucleotide (NaMN) to nicotinic acid adenine dinucleotide (NaAD).</text>
</comment>
<dbReference type="AlphaFoldDB" id="A0A6N6M5X6"/>
<evidence type="ECO:0000313" key="14">
    <source>
        <dbReference type="Proteomes" id="UP000435357"/>
    </source>
</evidence>
<keyword evidence="5 11" id="KW-0808">Transferase</keyword>
<dbReference type="GO" id="GO:0009435">
    <property type="term" value="P:NAD+ biosynthetic process"/>
    <property type="evidence" value="ECO:0007669"/>
    <property type="project" value="UniProtKB-UniRule"/>
</dbReference>
<dbReference type="EC" id="2.7.7.18" evidence="11"/>
<comment type="pathway">
    <text evidence="2 11">Cofactor biosynthesis; NAD(+) biosynthesis; deamido-NAD(+) from nicotinate D-ribonucleotide: step 1/1.</text>
</comment>
<keyword evidence="14" id="KW-1185">Reference proteome</keyword>
<dbReference type="RefSeq" id="WP_151168539.1">
    <property type="nucleotide sequence ID" value="NZ_WACR01000007.1"/>
</dbReference>
<dbReference type="NCBIfam" id="TIGR00482">
    <property type="entry name" value="nicotinate (nicotinamide) nucleotide adenylyltransferase"/>
    <property type="match status" value="1"/>
</dbReference>
<dbReference type="InterPro" id="IPR004821">
    <property type="entry name" value="Cyt_trans-like"/>
</dbReference>
<comment type="catalytic activity">
    <reaction evidence="10 11">
        <text>nicotinate beta-D-ribonucleotide + ATP + H(+) = deamido-NAD(+) + diphosphate</text>
        <dbReference type="Rhea" id="RHEA:22860"/>
        <dbReference type="ChEBI" id="CHEBI:15378"/>
        <dbReference type="ChEBI" id="CHEBI:30616"/>
        <dbReference type="ChEBI" id="CHEBI:33019"/>
        <dbReference type="ChEBI" id="CHEBI:57502"/>
        <dbReference type="ChEBI" id="CHEBI:58437"/>
        <dbReference type="EC" id="2.7.7.18"/>
    </reaction>
</comment>
<dbReference type="NCBIfam" id="TIGR00125">
    <property type="entry name" value="cyt_tran_rel"/>
    <property type="match status" value="1"/>
</dbReference>
<evidence type="ECO:0000256" key="9">
    <source>
        <dbReference type="ARBA" id="ARBA00023027"/>
    </source>
</evidence>
<dbReference type="GO" id="GO:0005524">
    <property type="term" value="F:ATP binding"/>
    <property type="evidence" value="ECO:0007669"/>
    <property type="project" value="UniProtKB-KW"/>
</dbReference>
<keyword evidence="9 11" id="KW-0520">NAD</keyword>
<gene>
    <name evidence="11" type="primary">nadD</name>
    <name evidence="13" type="ORF">F3059_09350</name>
</gene>
<evidence type="ECO:0000256" key="10">
    <source>
        <dbReference type="ARBA" id="ARBA00048721"/>
    </source>
</evidence>
<keyword evidence="7 11" id="KW-0547">Nucleotide-binding</keyword>
<evidence type="ECO:0000256" key="2">
    <source>
        <dbReference type="ARBA" id="ARBA00005019"/>
    </source>
</evidence>
<accession>A0A6N6M5X6</accession>
<evidence type="ECO:0000256" key="7">
    <source>
        <dbReference type="ARBA" id="ARBA00022741"/>
    </source>
</evidence>
<evidence type="ECO:0000256" key="11">
    <source>
        <dbReference type="HAMAP-Rule" id="MF_00244"/>
    </source>
</evidence>
<dbReference type="UniPathway" id="UPA00253">
    <property type="reaction ID" value="UER00332"/>
</dbReference>
<dbReference type="HAMAP" id="MF_00244">
    <property type="entry name" value="NaMN_adenylyltr"/>
    <property type="match status" value="1"/>
</dbReference>
<dbReference type="OrthoDB" id="5295945at2"/>
<protein>
    <recommendedName>
        <fullName evidence="11">Probable nicotinate-nucleotide adenylyltransferase</fullName>
        <ecNumber evidence="11">2.7.7.18</ecNumber>
    </recommendedName>
    <alternativeName>
        <fullName evidence="11">Deamido-NAD(+) diphosphorylase</fullName>
    </alternativeName>
    <alternativeName>
        <fullName evidence="11">Deamido-NAD(+) pyrophosphorylase</fullName>
    </alternativeName>
    <alternativeName>
        <fullName evidence="11">Nicotinate mononucleotide adenylyltransferase</fullName>
        <shortName evidence="11">NaMN adenylyltransferase</shortName>
    </alternativeName>
</protein>
<dbReference type="PANTHER" id="PTHR39321">
    <property type="entry name" value="NICOTINATE-NUCLEOTIDE ADENYLYLTRANSFERASE-RELATED"/>
    <property type="match status" value="1"/>
</dbReference>
<dbReference type="SUPFAM" id="SSF52374">
    <property type="entry name" value="Nucleotidylyl transferase"/>
    <property type="match status" value="1"/>
</dbReference>
<evidence type="ECO:0000313" key="13">
    <source>
        <dbReference type="EMBL" id="KAB1063763.1"/>
    </source>
</evidence>
<organism evidence="13 14">
    <name type="scientific">Salibacter halophilus</name>
    <dbReference type="NCBI Taxonomy" id="1803916"/>
    <lineage>
        <taxon>Bacteria</taxon>
        <taxon>Pseudomonadati</taxon>
        <taxon>Bacteroidota</taxon>
        <taxon>Flavobacteriia</taxon>
        <taxon>Flavobacteriales</taxon>
        <taxon>Salibacteraceae</taxon>
        <taxon>Salibacter</taxon>
    </lineage>
</organism>
<evidence type="ECO:0000259" key="12">
    <source>
        <dbReference type="Pfam" id="PF01467"/>
    </source>
</evidence>
<dbReference type="GO" id="GO:0004515">
    <property type="term" value="F:nicotinate-nucleotide adenylyltransferase activity"/>
    <property type="evidence" value="ECO:0007669"/>
    <property type="project" value="UniProtKB-UniRule"/>
</dbReference>
<evidence type="ECO:0000256" key="1">
    <source>
        <dbReference type="ARBA" id="ARBA00002324"/>
    </source>
</evidence>
<sequence>MKVGLYFGTFNPIHVGHLIIANYMAQYTDLDQVWMVVTPQNPMKKNHNLLEDYHRLEMVRIAVDENDKLDYCDIEFKLPKPSYTSNTLVALEEKYPQHDFNLIMGEDNLRTLHKWQNHEQILDNHEIYVYPRALTEEEQQKIKNKKSRYADHNRVKLVKAPIMKISSSLIRRAIHEGKDVQYLLTEPVHKYCDEMNFYK</sequence>
<dbReference type="PANTHER" id="PTHR39321:SF3">
    <property type="entry name" value="PHOSPHOPANTETHEINE ADENYLYLTRANSFERASE"/>
    <property type="match status" value="1"/>
</dbReference>
<dbReference type="Proteomes" id="UP000435357">
    <property type="component" value="Unassembled WGS sequence"/>
</dbReference>
<comment type="caution">
    <text evidence="13">The sequence shown here is derived from an EMBL/GenBank/DDBJ whole genome shotgun (WGS) entry which is preliminary data.</text>
</comment>
<dbReference type="Gene3D" id="3.40.50.620">
    <property type="entry name" value="HUPs"/>
    <property type="match status" value="1"/>
</dbReference>
<evidence type="ECO:0000256" key="6">
    <source>
        <dbReference type="ARBA" id="ARBA00022695"/>
    </source>
</evidence>
<evidence type="ECO:0000256" key="5">
    <source>
        <dbReference type="ARBA" id="ARBA00022679"/>
    </source>
</evidence>
<dbReference type="Pfam" id="PF01467">
    <property type="entry name" value="CTP_transf_like"/>
    <property type="match status" value="1"/>
</dbReference>